<feature type="region of interest" description="Disordered" evidence="2">
    <location>
        <begin position="2619"/>
        <end position="2643"/>
    </location>
</feature>
<feature type="region of interest" description="Disordered" evidence="2">
    <location>
        <begin position="2537"/>
        <end position="2563"/>
    </location>
</feature>
<dbReference type="Proteomes" id="UP000708208">
    <property type="component" value="Unassembled WGS sequence"/>
</dbReference>
<reference evidence="3" key="1">
    <citation type="submission" date="2021-06" db="EMBL/GenBank/DDBJ databases">
        <authorList>
            <person name="Hodson N. C."/>
            <person name="Mongue J. A."/>
            <person name="Jaron S. K."/>
        </authorList>
    </citation>
    <scope>NUCLEOTIDE SEQUENCE</scope>
</reference>
<feature type="region of interest" description="Disordered" evidence="2">
    <location>
        <begin position="1253"/>
        <end position="1278"/>
    </location>
</feature>
<feature type="compositionally biased region" description="Polar residues" evidence="2">
    <location>
        <begin position="3580"/>
        <end position="3592"/>
    </location>
</feature>
<dbReference type="EMBL" id="CAJVCH010535701">
    <property type="protein sequence ID" value="CAG7825302.1"/>
    <property type="molecule type" value="Genomic_DNA"/>
</dbReference>
<name>A0A8J2KXP9_9HEXA</name>
<comment type="caution">
    <text evidence="3">The sequence shown here is derived from an EMBL/GenBank/DDBJ whole genome shotgun (WGS) entry which is preliminary data.</text>
</comment>
<feature type="compositionally biased region" description="Basic and acidic residues" evidence="2">
    <location>
        <begin position="3593"/>
        <end position="3607"/>
    </location>
</feature>
<feature type="compositionally biased region" description="Basic and acidic residues" evidence="2">
    <location>
        <begin position="2250"/>
        <end position="2264"/>
    </location>
</feature>
<feature type="compositionally biased region" description="Basic and acidic residues" evidence="2">
    <location>
        <begin position="1504"/>
        <end position="1514"/>
    </location>
</feature>
<feature type="region of interest" description="Disordered" evidence="2">
    <location>
        <begin position="1504"/>
        <end position="1525"/>
    </location>
</feature>
<proteinExistence type="predicted"/>
<organism evidence="3 4">
    <name type="scientific">Allacma fusca</name>
    <dbReference type="NCBI Taxonomy" id="39272"/>
    <lineage>
        <taxon>Eukaryota</taxon>
        <taxon>Metazoa</taxon>
        <taxon>Ecdysozoa</taxon>
        <taxon>Arthropoda</taxon>
        <taxon>Hexapoda</taxon>
        <taxon>Collembola</taxon>
        <taxon>Symphypleona</taxon>
        <taxon>Sminthuridae</taxon>
        <taxon>Allacma</taxon>
    </lineage>
</organism>
<feature type="region of interest" description="Disordered" evidence="2">
    <location>
        <begin position="2242"/>
        <end position="2290"/>
    </location>
</feature>
<feature type="region of interest" description="Disordered" evidence="2">
    <location>
        <begin position="2023"/>
        <end position="2044"/>
    </location>
</feature>
<dbReference type="OrthoDB" id="43547at2759"/>
<feature type="compositionally biased region" description="Polar residues" evidence="2">
    <location>
        <begin position="2537"/>
        <end position="2559"/>
    </location>
</feature>
<feature type="coiled-coil region" evidence="1">
    <location>
        <begin position="2773"/>
        <end position="2800"/>
    </location>
</feature>
<feature type="region of interest" description="Disordered" evidence="2">
    <location>
        <begin position="3241"/>
        <end position="3263"/>
    </location>
</feature>
<feature type="region of interest" description="Disordered" evidence="2">
    <location>
        <begin position="710"/>
        <end position="735"/>
    </location>
</feature>
<evidence type="ECO:0000256" key="1">
    <source>
        <dbReference type="SAM" id="Coils"/>
    </source>
</evidence>
<dbReference type="InterPro" id="IPR033228">
    <property type="entry name" value="SZT2"/>
</dbReference>
<feature type="compositionally biased region" description="Polar residues" evidence="2">
    <location>
        <begin position="3157"/>
        <end position="3167"/>
    </location>
</feature>
<dbReference type="GO" id="GO:0005777">
    <property type="term" value="C:peroxisome"/>
    <property type="evidence" value="ECO:0007669"/>
    <property type="project" value="InterPro"/>
</dbReference>
<keyword evidence="1" id="KW-0175">Coiled coil</keyword>
<feature type="compositionally biased region" description="Basic and acidic residues" evidence="2">
    <location>
        <begin position="3248"/>
        <end position="3258"/>
    </location>
</feature>
<evidence type="ECO:0008006" key="5">
    <source>
        <dbReference type="Google" id="ProtNLM"/>
    </source>
</evidence>
<keyword evidence="4" id="KW-1185">Reference proteome</keyword>
<feature type="region of interest" description="Disordered" evidence="2">
    <location>
        <begin position="3148"/>
        <end position="3169"/>
    </location>
</feature>
<evidence type="ECO:0000256" key="2">
    <source>
        <dbReference type="SAM" id="MobiDB-lite"/>
    </source>
</evidence>
<accession>A0A8J2KXP9</accession>
<feature type="region of interest" description="Disordered" evidence="2">
    <location>
        <begin position="3554"/>
        <end position="3607"/>
    </location>
</feature>
<evidence type="ECO:0000313" key="4">
    <source>
        <dbReference type="Proteomes" id="UP000708208"/>
    </source>
</evidence>
<gene>
    <name evidence="3" type="ORF">AFUS01_LOCUS35419</name>
</gene>
<sequence>MESENTEVVLPEVLDADQVYVLMSNEYRISRNRRAEWFFSHLNTVVSIPRRPDLNEFEAELELISAVPKNPPTCWSPALSHLFQYKVSSRTTVNFLARKYRLVYCLDISSSVASVDVQAGLVMFEGIYDALKASMEALVRPFYVPGSPSLFQPRIFVTVIAHAPFLASVPEQVLIQGVLLSPETVDSVIRIVFDRLTKIESKVAEVTASISEAMENAQEKSDRIIGQIFDEESSSSAESALAMSPDFGFVDLLRQALIGVHLLSENSTAGLIIVTDGVISVPDGGYLDAILSQLRYNTVSCSFIQLSSPFHPHLCYGVLPYADLMRFISCATFGAFLTSIPEIKDDNSSEMNIYQSAFLSWSFQKGLEGFKISVNPPNCRPGEWSVRNKCFFSVRDMPIVKKQQYETSLSVDYVKILSCRLREGFTIKEVNTGQDNLLEIKLTLPWKFNIQIEYVLTTTPTSQPKVSVWLEGPYDFVHDVTCLVKKPFQSYYRQLMVTRFWSSQKNLSESDKLLVHFNLLSTNQAFYNIPDSLRNGVPLFYISSSNSAPVLMSSDFESAQSQFAQFIQFWKPVCSLDTTIWQKWMHTHSIGIILEHDHPLPKSLHMPNTSGRYHIIQCRQAVMALNTLLKDWSSFVLVENHSYVKLMYNDNEKPPSSFYIIRVTSKPPCVVLRLAFLVGTPGNLRHEAVTVLREKISDLTFPQRLKDPLPEWRNVSPNPSAAEEPESSLPKGNYRKSRSLPCCTLLHKPVEKILIRYERVPRNLFKTLLPQNLYNNLTSPKAQSNQQSTFGFRPTFHTPSGLTIKMGPETFNTVARYLHHRRWIWCVQSTSASPLSLNCASQILSTLTKMRLQEGFRFANSAAGTVNMLMELFMNTESPEIESTLSVNQANGSLEQKQADLTPCILQYVIFPPVTSLESNSDDEEEGESESVDDMGELYLVTECWIEPQYGKVVCNDQERQYMDGLEYSEVPKKIFEIDRECISAIVTFEHLSLMCKDEKVPSPTHIAGSQNRGSRYSLPNDYIKSIPFAFELNRILPKSQQAEILFSMFTQDLSMSFPININNEFSSYCDEANNTLYEAWSLNISKLHDREVFFADEEHATILKIISERERIPDVNGLSVIQKPELDTQRLDSRRSPRWRCFIKGITHTHVILTLLPASYKDLKVIMLTEENMKGTPDVNNSVRLLSDKENVRKEGEDLPYLISERSIAELSDYGDGRPRTSTPLKDDGQAKAFECPKRNVEICATLAGRKRSRVKSGGESGPLAKKSLNHRNTSDNAFRFRAGSMDTFAKIKTATRLRTKSADDKAYPETNFSSSPYVDLKNPGFGPTPTKIESPQFGRRFFTENHRPKYGSITLPVFSYDCSLSQLVEHVIKQSASGKSDIFLDCRVDAEGVIMQNDADDTTSTEEVPQAVEKPKTLRNTKTEPEFLRSRFLRTHCQALEIAWRKSYVHGLFESLQHGLFIHHSDINVAMKMCQRFQIDVDLNDFIATICGHFKEAKQKESGFPELKDKSETSTTGGKKASSCRSNLCREKTSVHSFIKKRFQNIMLATFNLVSDHSSIFYFKFMDNDIDLKHGVLSERADRKDKMDTVRMKDSLTSGAGSSKNTSDFDEMESLTVKAESACSEFLRIPSKEDISQSPDLDNCDPLLSQEIIFEEGCEMDPDCSGPVPLFLYLTYSFKYKDLSGEFDVRDIPTCVDEIIGEVEHAISSPDEEIDLNQLVISMQFVFLTVPPEVDDIDKSFVLPTGGRTFSVCSGSSLPTPKEEALPIITTEQVTVESEKIKKKYPNLPPYQLLAVKKTVDDVKWLLKDEITSFRWESDPLTDEVLTLVSSHVQRSVGKQGCQLCIRPLTFVDNSSLKGFEKFKERFRRLSVDGFRLKEEGSWFYLVCCSRNSLPNKEQLLTEEKIEEEPAPKNRITEELLRNTLYKQTLVGIDSDTEDAEIAEIANKTKETIEDNSVGKFGELENHLNTVSKSSSMENISKEVIVKNECPDPQTSHRIFLATPSQMSEISSLVGSIITNEEGYDGDGSDSGGEDGGQSDLDSRSPILPPFWMIFKLNTEQILTYFQCRYNEDDLTMYNFSNKLREKILGISMRLRRIVNQDLLLQQLHDTRHCSPLLEPENDETDVWEGREVSLSFPSSSLTNPEEIEYDVISQVPESSTDFAPGAFSCDIVWETKFFLHSRLRTGPGKTLLSRGIQTLQTTLIAFEVINRKNMFVYRDSCGNVFYLRLYRMQDASISASPNYTDNTRSDSRSEGKNKPDYEDNTQENRVGYSSGKDLPGSDNQGSRPYSEDVVLLQVHGITEAGPEIKEQLVQSLRNKLDDSILDILSVTLDRNPHCKLTPEDVHFIQKPFSPPDIILKYEVNSYATKYLPAFSYYLHQNLLQFLHVPKYTDFKSENHFQDYSRYGEEGIDCNERNIYMYNQSPGGTGSRGIACLAVTLIDNFENVIKVAESVRPASEAFSNVIQYEEFSEITAAEEISSEGNCPDVMLELRVWKQGRINIDHLKSFFSTAVKHCMWDLYMEFYFLTAPLSTNTSKPEISSSEPTTPMLEQNSKAEQSKDGMAIKSPMVSLTSLKFSTGTPTTGVIDSKEFMRALERRNSANLPPLLHDRADVETPRARSMSFSARKPAPTLDGRQIVGRAPSPLTLSQSHSAMGMMSSKPKFQIDPGTIGLTRYESGDCGSLHTLYCSLMKQWCSFGSNLSVPSLRIFPIHLQCRHDVEVIAQEVEKIIQSVAPDNVPRQFWNTHSTGKDCFMSGTLKSNSSSRIEVMQRVDSELKSFKRSLKRLKELEKQDETEYPADLLELFKISEDFNPANGGNRCIITARNLIHWKSCVTSEVIMDTLCIPEVPKNNYKFLPLMVGSMETNLFGGSPSSSSLEKMSRVSSTNGLSSLSNDTELLNNPLLIPRQRFLMACVSSSKISFIFYNWSKESSDRLIEQTKCLALWLNARSSVLTSILSQKAGLFCSQPIQNSATSNSICAEGNPFISGGVEVEVLIKNHAPPKEHSTGRLAALKKPKSPKALAPFLECYRNIKHASMLKIPEGINLLKAQGDQLLQNKIMEKKDSQNSLFQYWLLRGPSASNMIGMEGIESFKQSARIIHYCMTPIIFLPRWRTDVAATRDSTLGTLKKARNPTDGKKLQFVMKPDSSRSRHNSGASQRSLESNKTRSRSSIWGLWGNSSSTGNVEAQASHIGLASAASGSKKLDEKWHSTLCESFIQEYMQYLQSLGFIPITNKANGRKRLPSKKEPEPERNRHLSGASFTSLVSSSSSQSGSSIYGFASFGNYVRRTREESGDKVLHYLQKSLPGGILLFEIGLADPFFYAKLYALEATRIQRKKTRKVAMYQKILAFLDECDKVKVSMHLHSFTYDFHLRSIHSYLSGRQLIFKQGYHLTNFLDDFIKYYPKGPNFARNTVRIGMVTVQNVSTPSHILYNYILSHEKLYKMRVIRMTLQHPEMNEVVNEFVLTQLSSKKVAYKDIEDESQCDEFDLTLLIAHDTPPFARPYSVDPSVLRLKYYIVLTSRRELYPKLVEETRQGKLCIVNTPEALAKQKVTSTNNKTDSKPSSRRPSLSEPLTFNVNDPQPMLSMSSEKEGSYSDTRARKPSTDKNFFEGIKEEQVNYMGYFSSHEQMMQTIVNEQVVEIEKEINGIVSKASIDCRRDLLWQRLLVGGQIDEKNSKNKKEDLNSRETVGALTYWEFSEMLELVQVRSLSEMDTRLTSLLKQPITFYENLLRLLTIKHEQFYRYFVAPDKSTRQMAIFSPNVQQSVVMIDINLDKLTADLSVVFKEIDEKRDLRKTVELEGDILNLIESVVNACCYCCWTTLV</sequence>
<dbReference type="PANTHER" id="PTHR14918">
    <property type="entry name" value="KICSTOR COMPLEX PROTEIN SZT2"/>
    <property type="match status" value="1"/>
</dbReference>
<dbReference type="PANTHER" id="PTHR14918:SF3">
    <property type="entry name" value="KICSTOR COMPLEX PROTEIN SZT2"/>
    <property type="match status" value="1"/>
</dbReference>
<protein>
    <recommendedName>
        <fullName evidence="5">Protein SZT2</fullName>
    </recommendedName>
</protein>
<evidence type="ECO:0000313" key="3">
    <source>
        <dbReference type="EMBL" id="CAG7825302.1"/>
    </source>
</evidence>